<evidence type="ECO:0000313" key="2">
    <source>
        <dbReference type="EMBL" id="EYC06811.1"/>
    </source>
</evidence>
<gene>
    <name evidence="2" type="primary">Acey_s0074.g905</name>
    <name evidence="2" type="ORF">Y032_0074g905</name>
</gene>
<organism evidence="2 3">
    <name type="scientific">Ancylostoma ceylanicum</name>
    <dbReference type="NCBI Taxonomy" id="53326"/>
    <lineage>
        <taxon>Eukaryota</taxon>
        <taxon>Metazoa</taxon>
        <taxon>Ecdysozoa</taxon>
        <taxon>Nematoda</taxon>
        <taxon>Chromadorea</taxon>
        <taxon>Rhabditida</taxon>
        <taxon>Rhabditina</taxon>
        <taxon>Rhabditomorpha</taxon>
        <taxon>Strongyloidea</taxon>
        <taxon>Ancylostomatidae</taxon>
        <taxon>Ancylostomatinae</taxon>
        <taxon>Ancylostoma</taxon>
    </lineage>
</organism>
<evidence type="ECO:0000313" key="3">
    <source>
        <dbReference type="Proteomes" id="UP000024635"/>
    </source>
</evidence>
<dbReference type="AlphaFoldDB" id="A0A016TVL9"/>
<keyword evidence="3" id="KW-1185">Reference proteome</keyword>
<accession>A0A016TVL9</accession>
<proteinExistence type="predicted"/>
<dbReference type="Proteomes" id="UP000024635">
    <property type="component" value="Unassembled WGS sequence"/>
</dbReference>
<comment type="caution">
    <text evidence="2">The sequence shown here is derived from an EMBL/GenBank/DDBJ whole genome shotgun (WGS) entry which is preliminary data.</text>
</comment>
<evidence type="ECO:0000256" key="1">
    <source>
        <dbReference type="SAM" id="MobiDB-lite"/>
    </source>
</evidence>
<reference evidence="3" key="1">
    <citation type="journal article" date="2015" name="Nat. Genet.">
        <title>The genome and transcriptome of the zoonotic hookworm Ancylostoma ceylanicum identify infection-specific gene families.</title>
        <authorList>
            <person name="Schwarz E.M."/>
            <person name="Hu Y."/>
            <person name="Antoshechkin I."/>
            <person name="Miller M.M."/>
            <person name="Sternberg P.W."/>
            <person name="Aroian R.V."/>
        </authorList>
    </citation>
    <scope>NUCLEOTIDE SEQUENCE</scope>
    <source>
        <strain evidence="3">HY135</strain>
    </source>
</reference>
<sequence>MSRQRASESEQGGISLLAVLAVRHSDKHDEHVLACPVDKINGLHVYFLLPTITNRTPKNGFEGQIGTFHACTSSEPADRGGSEYSSSSDTI</sequence>
<dbReference type="EMBL" id="JARK01001410">
    <property type="protein sequence ID" value="EYC06811.1"/>
    <property type="molecule type" value="Genomic_DNA"/>
</dbReference>
<protein>
    <submittedName>
        <fullName evidence="2">Uncharacterized protein</fullName>
    </submittedName>
</protein>
<feature type="region of interest" description="Disordered" evidence="1">
    <location>
        <begin position="70"/>
        <end position="91"/>
    </location>
</feature>
<name>A0A016TVL9_9BILA</name>